<feature type="region of interest" description="Disordered" evidence="1">
    <location>
        <begin position="1"/>
        <end position="20"/>
    </location>
</feature>
<dbReference type="EMBL" id="JACGCM010002776">
    <property type="protein sequence ID" value="KAF6135799.1"/>
    <property type="molecule type" value="Genomic_DNA"/>
</dbReference>
<accession>A0A7J7KZM1</accession>
<proteinExistence type="predicted"/>
<evidence type="ECO:0000313" key="3">
    <source>
        <dbReference type="Proteomes" id="UP000541444"/>
    </source>
</evidence>
<reference evidence="2 3" key="1">
    <citation type="journal article" date="2020" name="IScience">
        <title>Genome Sequencing of the Endangered Kingdonia uniflora (Circaeasteraceae, Ranunculales) Reveals Potential Mechanisms of Evolutionary Specialization.</title>
        <authorList>
            <person name="Sun Y."/>
            <person name="Deng T."/>
            <person name="Zhang A."/>
            <person name="Moore M.J."/>
            <person name="Landis J.B."/>
            <person name="Lin N."/>
            <person name="Zhang H."/>
            <person name="Zhang X."/>
            <person name="Huang J."/>
            <person name="Zhang X."/>
            <person name="Sun H."/>
            <person name="Wang H."/>
        </authorList>
    </citation>
    <scope>NUCLEOTIDE SEQUENCE [LARGE SCALE GENOMIC DNA]</scope>
    <source>
        <strain evidence="2">TB1705</strain>
        <tissue evidence="2">Leaf</tissue>
    </source>
</reference>
<comment type="caution">
    <text evidence="2">The sequence shown here is derived from an EMBL/GenBank/DDBJ whole genome shotgun (WGS) entry which is preliminary data.</text>
</comment>
<dbReference type="AlphaFoldDB" id="A0A7J7KZM1"/>
<name>A0A7J7KZM1_9MAGN</name>
<organism evidence="2 3">
    <name type="scientific">Kingdonia uniflora</name>
    <dbReference type="NCBI Taxonomy" id="39325"/>
    <lineage>
        <taxon>Eukaryota</taxon>
        <taxon>Viridiplantae</taxon>
        <taxon>Streptophyta</taxon>
        <taxon>Embryophyta</taxon>
        <taxon>Tracheophyta</taxon>
        <taxon>Spermatophyta</taxon>
        <taxon>Magnoliopsida</taxon>
        <taxon>Ranunculales</taxon>
        <taxon>Circaeasteraceae</taxon>
        <taxon>Kingdonia</taxon>
    </lineage>
</organism>
<dbReference type="Proteomes" id="UP000541444">
    <property type="component" value="Unassembled WGS sequence"/>
</dbReference>
<protein>
    <submittedName>
        <fullName evidence="2">Uncharacterized protein</fullName>
    </submittedName>
</protein>
<gene>
    <name evidence="2" type="ORF">GIB67_028118</name>
</gene>
<evidence type="ECO:0000313" key="2">
    <source>
        <dbReference type="EMBL" id="KAF6135799.1"/>
    </source>
</evidence>
<sequence length="110" mass="12692">MQSASQSKICHRSGKNKQNVDDTLDKLNQLIEVIKMQGKREELAKQDTRRNKLSEVLGILQEMELLGYLTTAEMTKACLKFIEHLEYADMFVGLATLESKKLYLLQFLRV</sequence>
<evidence type="ECO:0000256" key="1">
    <source>
        <dbReference type="SAM" id="MobiDB-lite"/>
    </source>
</evidence>
<keyword evidence="3" id="KW-1185">Reference proteome</keyword>